<protein>
    <submittedName>
        <fullName evidence="1">Bacteriophage Gp15 family protein</fullName>
    </submittedName>
</protein>
<gene>
    <name evidence="1" type="ORF">K8V00_05660</name>
</gene>
<evidence type="ECO:0000313" key="1">
    <source>
        <dbReference type="EMBL" id="HJE97090.1"/>
    </source>
</evidence>
<dbReference type="InterPro" id="IPR009660">
    <property type="entry name" value="Phage_A500_Gp15"/>
</dbReference>
<name>A0A921K1H2_9LACO</name>
<dbReference type="Pfam" id="PF06854">
    <property type="entry name" value="Phage_Gp15"/>
    <property type="match status" value="1"/>
</dbReference>
<reference evidence="1" key="2">
    <citation type="submission" date="2021-09" db="EMBL/GenBank/DDBJ databases">
        <authorList>
            <person name="Gilroy R."/>
        </authorList>
    </citation>
    <scope>NUCLEOTIDE SEQUENCE</scope>
    <source>
        <strain evidence="1">CHK174-6876</strain>
    </source>
</reference>
<dbReference type="EMBL" id="DYXG01000055">
    <property type="protein sequence ID" value="HJE97090.1"/>
    <property type="molecule type" value="Genomic_DNA"/>
</dbReference>
<evidence type="ECO:0000313" key="2">
    <source>
        <dbReference type="Proteomes" id="UP000707535"/>
    </source>
</evidence>
<reference evidence="1" key="1">
    <citation type="journal article" date="2021" name="PeerJ">
        <title>Extensive microbial diversity within the chicken gut microbiome revealed by metagenomics and culture.</title>
        <authorList>
            <person name="Gilroy R."/>
            <person name="Ravi A."/>
            <person name="Getino M."/>
            <person name="Pursley I."/>
            <person name="Horton D.L."/>
            <person name="Alikhan N.F."/>
            <person name="Baker D."/>
            <person name="Gharbi K."/>
            <person name="Hall N."/>
            <person name="Watson M."/>
            <person name="Adriaenssens E.M."/>
            <person name="Foster-Nyarko E."/>
            <person name="Jarju S."/>
            <person name="Secka A."/>
            <person name="Antonio M."/>
            <person name="Oren A."/>
            <person name="Chaudhuri R.R."/>
            <person name="La Ragione R."/>
            <person name="Hildebrand F."/>
            <person name="Pallen M.J."/>
        </authorList>
    </citation>
    <scope>NUCLEOTIDE SEQUENCE</scope>
    <source>
        <strain evidence="1">CHK174-6876</strain>
    </source>
</reference>
<organism evidence="1 2">
    <name type="scientific">Ligilactobacillus acidipiscis</name>
    <dbReference type="NCBI Taxonomy" id="89059"/>
    <lineage>
        <taxon>Bacteria</taxon>
        <taxon>Bacillati</taxon>
        <taxon>Bacillota</taxon>
        <taxon>Bacilli</taxon>
        <taxon>Lactobacillales</taxon>
        <taxon>Lactobacillaceae</taxon>
        <taxon>Ligilactobacillus</taxon>
    </lineage>
</organism>
<dbReference type="AlphaFoldDB" id="A0A921K1H2"/>
<dbReference type="Proteomes" id="UP000707535">
    <property type="component" value="Unassembled WGS sequence"/>
</dbReference>
<proteinExistence type="predicted"/>
<accession>A0A921K1H2</accession>
<comment type="caution">
    <text evidence="1">The sequence shown here is derived from an EMBL/GenBank/DDBJ whole genome shotgun (WGS) entry which is preliminary data.</text>
</comment>
<sequence length="198" mass="22938">MLDIVRDRGSDDAIYTFKWKGEEYLIDYSYDNVLRWFDLIAKPDLPEYVKVLHSFSMFIGDGLDVPVETQSQVVQQISDSIAESPYDFSSGGKKVLDYSQDSEAIYASFLKEYGIDLIDEKARLDYFKFRALLSNLSDKAPIKEIMRIRSENPAKYVQDNPEYANALVQQQNDYAIKMTDEQREQERQNQLDNALKGL</sequence>